<feature type="domain" description="Glucose-6-phosphate dehydrogenase C-terminal" evidence="7">
    <location>
        <begin position="2"/>
        <end position="143"/>
    </location>
</feature>
<comment type="catalytic activity">
    <reaction evidence="6">
        <text>D-glucose 6-phosphate + NADP(+) = 6-phospho-D-glucono-1,5-lactone + NADPH + H(+)</text>
        <dbReference type="Rhea" id="RHEA:15841"/>
        <dbReference type="ChEBI" id="CHEBI:15378"/>
        <dbReference type="ChEBI" id="CHEBI:57783"/>
        <dbReference type="ChEBI" id="CHEBI:57955"/>
        <dbReference type="ChEBI" id="CHEBI:58349"/>
        <dbReference type="ChEBI" id="CHEBI:61548"/>
        <dbReference type="EC" id="1.1.1.49"/>
    </reaction>
    <physiologicalReaction direction="left-to-right" evidence="6">
        <dbReference type="Rhea" id="RHEA:15842"/>
    </physiologicalReaction>
</comment>
<evidence type="ECO:0000313" key="9">
    <source>
        <dbReference type="Proteomes" id="UP000274429"/>
    </source>
</evidence>
<keyword evidence="4" id="KW-0560">Oxidoreductase</keyword>
<dbReference type="GO" id="GO:0050661">
    <property type="term" value="F:NADP binding"/>
    <property type="evidence" value="ECO:0007669"/>
    <property type="project" value="InterPro"/>
</dbReference>
<dbReference type="WBParaSite" id="TTAC_0000458601-mRNA-1">
    <property type="protein sequence ID" value="TTAC_0000458601-mRNA-1"/>
    <property type="gene ID" value="TTAC_0000458601"/>
</dbReference>
<protein>
    <recommendedName>
        <fullName evidence="2">glucose-6-phosphate dehydrogenase (NADP(+))</fullName>
        <ecNumber evidence="2">1.1.1.49</ecNumber>
    </recommendedName>
</protein>
<name>A0A0R3WUZ6_HYDTA</name>
<evidence type="ECO:0000313" key="8">
    <source>
        <dbReference type="EMBL" id="VDM25209.1"/>
    </source>
</evidence>
<gene>
    <name evidence="8" type="ORF">TTAC_LOCUS4570</name>
</gene>
<dbReference type="Gene3D" id="3.30.360.10">
    <property type="entry name" value="Dihydrodipicolinate Reductase, domain 2"/>
    <property type="match status" value="1"/>
</dbReference>
<dbReference type="EC" id="1.1.1.49" evidence="2"/>
<evidence type="ECO:0000256" key="4">
    <source>
        <dbReference type="ARBA" id="ARBA00023002"/>
    </source>
</evidence>
<dbReference type="GO" id="GO:0006006">
    <property type="term" value="P:glucose metabolic process"/>
    <property type="evidence" value="ECO:0007669"/>
    <property type="project" value="InterPro"/>
</dbReference>
<evidence type="ECO:0000256" key="2">
    <source>
        <dbReference type="ARBA" id="ARBA00013019"/>
    </source>
</evidence>
<reference evidence="8 9" key="2">
    <citation type="submission" date="2018-11" db="EMBL/GenBank/DDBJ databases">
        <authorList>
            <consortium name="Pathogen Informatics"/>
        </authorList>
    </citation>
    <scope>NUCLEOTIDE SEQUENCE [LARGE SCALE GENOMIC DNA]</scope>
</reference>
<dbReference type="GO" id="GO:0004345">
    <property type="term" value="F:glucose-6-phosphate dehydrogenase activity"/>
    <property type="evidence" value="ECO:0007669"/>
    <property type="project" value="UniProtKB-EC"/>
</dbReference>
<dbReference type="STRING" id="6205.A0A0R3WUZ6"/>
<keyword evidence="5" id="KW-0119">Carbohydrate metabolism</keyword>
<dbReference type="Pfam" id="PF02781">
    <property type="entry name" value="G6PD_C"/>
    <property type="match status" value="1"/>
</dbReference>
<evidence type="ECO:0000256" key="1">
    <source>
        <dbReference type="ARBA" id="ARBA00004959"/>
    </source>
</evidence>
<comment type="pathway">
    <text evidence="1">Carbohydrate degradation; pentose phosphate pathway.</text>
</comment>
<keyword evidence="9" id="KW-1185">Reference proteome</keyword>
<dbReference type="EMBL" id="UYWX01004786">
    <property type="protein sequence ID" value="VDM25209.1"/>
    <property type="molecule type" value="Genomic_DNA"/>
</dbReference>
<dbReference type="PANTHER" id="PTHR23429">
    <property type="entry name" value="GLUCOSE-6-PHOSPHATE 1-DEHYDROGENASE G6PD"/>
    <property type="match status" value="1"/>
</dbReference>
<dbReference type="PANTHER" id="PTHR23429:SF0">
    <property type="entry name" value="GLUCOSE-6-PHOSPHATE 1-DEHYDROGENASE"/>
    <property type="match status" value="1"/>
</dbReference>
<evidence type="ECO:0000256" key="5">
    <source>
        <dbReference type="ARBA" id="ARBA00023277"/>
    </source>
</evidence>
<evidence type="ECO:0000256" key="3">
    <source>
        <dbReference type="ARBA" id="ARBA00022857"/>
    </source>
</evidence>
<dbReference type="GO" id="GO:0005829">
    <property type="term" value="C:cytosol"/>
    <property type="evidence" value="ECO:0007669"/>
    <property type="project" value="TreeGrafter"/>
</dbReference>
<proteinExistence type="predicted"/>
<dbReference type="Proteomes" id="UP000274429">
    <property type="component" value="Unassembled WGS sequence"/>
</dbReference>
<dbReference type="OrthoDB" id="60984at2759"/>
<sequence>MIFSPLWNREHISNVTISFKEPFGTSGRGGYFDDFGVIRDVLQNHLIQVLALLAMEKPLSLSAEDIRGEKVKVLRCIRPLKLSNLVVGQYVRNPDAEDEEGKQGYLDDPTVSKDSITPTYACAVLYISNDRWQGVPFILRAGKGKHCVYTISFLMILSL</sequence>
<evidence type="ECO:0000259" key="7">
    <source>
        <dbReference type="Pfam" id="PF02781"/>
    </source>
</evidence>
<dbReference type="AlphaFoldDB" id="A0A0R3WUZ6"/>
<evidence type="ECO:0000256" key="6">
    <source>
        <dbReference type="ARBA" id="ARBA00047696"/>
    </source>
</evidence>
<reference evidence="10" key="1">
    <citation type="submission" date="2017-02" db="UniProtKB">
        <authorList>
            <consortium name="WormBaseParasite"/>
        </authorList>
    </citation>
    <scope>IDENTIFICATION</scope>
</reference>
<keyword evidence="3" id="KW-0521">NADP</keyword>
<accession>A0A0R3WUZ6</accession>
<evidence type="ECO:0000313" key="10">
    <source>
        <dbReference type="WBParaSite" id="TTAC_0000458601-mRNA-1"/>
    </source>
</evidence>
<dbReference type="GO" id="GO:0009051">
    <property type="term" value="P:pentose-phosphate shunt, oxidative branch"/>
    <property type="evidence" value="ECO:0007669"/>
    <property type="project" value="TreeGrafter"/>
</dbReference>
<dbReference type="InterPro" id="IPR001282">
    <property type="entry name" value="G6P_DH"/>
</dbReference>
<dbReference type="SUPFAM" id="SSF55347">
    <property type="entry name" value="Glyceraldehyde-3-phosphate dehydrogenase-like, C-terminal domain"/>
    <property type="match status" value="1"/>
</dbReference>
<dbReference type="PRINTS" id="PR00079">
    <property type="entry name" value="G6PDHDRGNASE"/>
</dbReference>
<organism evidence="10">
    <name type="scientific">Hydatigena taeniaeformis</name>
    <name type="common">Feline tapeworm</name>
    <name type="synonym">Taenia taeniaeformis</name>
    <dbReference type="NCBI Taxonomy" id="6205"/>
    <lineage>
        <taxon>Eukaryota</taxon>
        <taxon>Metazoa</taxon>
        <taxon>Spiralia</taxon>
        <taxon>Lophotrochozoa</taxon>
        <taxon>Platyhelminthes</taxon>
        <taxon>Cestoda</taxon>
        <taxon>Eucestoda</taxon>
        <taxon>Cyclophyllidea</taxon>
        <taxon>Taeniidae</taxon>
        <taxon>Hydatigera</taxon>
    </lineage>
</organism>
<dbReference type="InterPro" id="IPR022675">
    <property type="entry name" value="G6P_DH_C"/>
</dbReference>